<keyword evidence="3" id="KW-1185">Reference proteome</keyword>
<keyword evidence="1" id="KW-0812">Transmembrane</keyword>
<feature type="transmembrane region" description="Helical" evidence="1">
    <location>
        <begin position="239"/>
        <end position="260"/>
    </location>
</feature>
<evidence type="ECO:0000313" key="3">
    <source>
        <dbReference type="Proteomes" id="UP001144323"/>
    </source>
</evidence>
<name>A0A9W6LSE6_9HYPH</name>
<dbReference type="Proteomes" id="UP001144323">
    <property type="component" value="Unassembled WGS sequence"/>
</dbReference>
<dbReference type="AlphaFoldDB" id="A0A9W6LSE6"/>
<keyword evidence="1" id="KW-1133">Transmembrane helix</keyword>
<organism evidence="2 3">
    <name type="scientific">Methylocystis echinoides</name>
    <dbReference type="NCBI Taxonomy" id="29468"/>
    <lineage>
        <taxon>Bacteria</taxon>
        <taxon>Pseudomonadati</taxon>
        <taxon>Pseudomonadota</taxon>
        <taxon>Alphaproteobacteria</taxon>
        <taxon>Hyphomicrobiales</taxon>
        <taxon>Methylocystaceae</taxon>
        <taxon>Methylocystis</taxon>
    </lineage>
</organism>
<feature type="transmembrane region" description="Helical" evidence="1">
    <location>
        <begin position="169"/>
        <end position="190"/>
    </location>
</feature>
<dbReference type="EMBL" id="BSEC01000001">
    <property type="protein sequence ID" value="GLI93234.1"/>
    <property type="molecule type" value="Genomic_DNA"/>
</dbReference>
<feature type="transmembrane region" description="Helical" evidence="1">
    <location>
        <begin position="7"/>
        <end position="25"/>
    </location>
</feature>
<gene>
    <name evidence="2" type="ORF">LMG27198_22260</name>
</gene>
<evidence type="ECO:0000256" key="1">
    <source>
        <dbReference type="SAM" id="Phobius"/>
    </source>
</evidence>
<comment type="caution">
    <text evidence="2">The sequence shown here is derived from an EMBL/GenBank/DDBJ whole genome shotgun (WGS) entry which is preliminary data.</text>
</comment>
<accession>A0A9W6LSE6</accession>
<evidence type="ECO:0000313" key="2">
    <source>
        <dbReference type="EMBL" id="GLI93234.1"/>
    </source>
</evidence>
<feature type="transmembrane region" description="Helical" evidence="1">
    <location>
        <begin position="210"/>
        <end position="232"/>
    </location>
</feature>
<feature type="transmembrane region" description="Helical" evidence="1">
    <location>
        <begin position="49"/>
        <end position="67"/>
    </location>
</feature>
<sequence>MRKLAEFFWPVVGLAAVIGSFYLLYHEFQGESVGTEVWANLKAIPPSDYFFAALSTLVAYAALAWYDRIALLHLGVKHISWMFISMCSFTTYALSHNIGASVFSGAMVRYRAYSTKGLTATQVAALVVLCSYTFAFGNVLLGGLLLTWDPTMMQRLAGFLPDIFTHPHTARVVGLLCLGFVAVYVAGSLMHFRPFRFGRFEILYPRPDIMVRQLFAAPLELIGAAGIIYFALPEQGNPGYIIVLGAFLLSFSAALVSHAPGGLGVFELVFINLMPEVPRLQVLAALLVWRLFYLIIPLLAALVVVALFERKKLVEKLRAAVHSDADGPPPVQ</sequence>
<feature type="transmembrane region" description="Helical" evidence="1">
    <location>
        <begin position="79"/>
        <end position="103"/>
    </location>
</feature>
<dbReference type="GO" id="GO:0005886">
    <property type="term" value="C:plasma membrane"/>
    <property type="evidence" value="ECO:0007669"/>
    <property type="project" value="UniProtKB-SubCell"/>
</dbReference>
<feature type="transmembrane region" description="Helical" evidence="1">
    <location>
        <begin position="123"/>
        <end position="148"/>
    </location>
</feature>
<reference evidence="2" key="1">
    <citation type="journal article" date="2023" name="Int. J. Syst. Evol. Microbiol.">
        <title>Methylocystis iwaonis sp. nov., a type II methane-oxidizing bacterium from surface soil of a rice paddy field in Japan, and emended description of the genus Methylocystis (ex Whittenbury et al. 1970) Bowman et al. 1993.</title>
        <authorList>
            <person name="Kaise H."/>
            <person name="Sawadogo J.B."/>
            <person name="Alam M.S."/>
            <person name="Ueno C."/>
            <person name="Dianou D."/>
            <person name="Shinjo R."/>
            <person name="Asakawa S."/>
        </authorList>
    </citation>
    <scope>NUCLEOTIDE SEQUENCE</scope>
    <source>
        <strain evidence="2">LMG27198</strain>
    </source>
</reference>
<protein>
    <submittedName>
        <fullName evidence="2">Membrane protein</fullName>
    </submittedName>
</protein>
<feature type="transmembrane region" description="Helical" evidence="1">
    <location>
        <begin position="280"/>
        <end position="308"/>
    </location>
</feature>
<proteinExistence type="predicted"/>
<keyword evidence="1" id="KW-0472">Membrane</keyword>
<dbReference type="RefSeq" id="WP_281802922.1">
    <property type="nucleotide sequence ID" value="NZ_BSEC01000001.1"/>
</dbReference>